<reference evidence="2" key="2">
    <citation type="journal article" date="2016" name="Sci. Rep.">
        <title>Dictyocaulus viviparus genome, variome and transcriptome elucidate lungworm biology and support future intervention.</title>
        <authorList>
            <person name="McNulty S.N."/>
            <person name="Strube C."/>
            <person name="Rosa B.A."/>
            <person name="Martin J.C."/>
            <person name="Tyagi R."/>
            <person name="Choi Y.J."/>
            <person name="Wang Q."/>
            <person name="Hallsworth Pepin K."/>
            <person name="Zhang X."/>
            <person name="Ozersky P."/>
            <person name="Wilson R.K."/>
            <person name="Sternberg P.W."/>
            <person name="Gasser R.B."/>
            <person name="Mitreva M."/>
        </authorList>
    </citation>
    <scope>NUCLEOTIDE SEQUENCE [LARGE SCALE GENOMIC DNA]</scope>
    <source>
        <strain evidence="2">HannoverDv2000</strain>
    </source>
</reference>
<dbReference type="EMBL" id="KN716190">
    <property type="protein sequence ID" value="KJH51152.1"/>
    <property type="molecule type" value="Genomic_DNA"/>
</dbReference>
<evidence type="ECO:0000313" key="1">
    <source>
        <dbReference type="EMBL" id="KJH51152.1"/>
    </source>
</evidence>
<reference evidence="1 2" key="1">
    <citation type="submission" date="2013-11" db="EMBL/GenBank/DDBJ databases">
        <title>Draft genome of the bovine lungworm Dictyocaulus viviparus.</title>
        <authorList>
            <person name="Mitreva M."/>
        </authorList>
    </citation>
    <scope>NUCLEOTIDE SEQUENCE [LARGE SCALE GENOMIC DNA]</scope>
    <source>
        <strain evidence="1 2">HannoverDv2000</strain>
    </source>
</reference>
<gene>
    <name evidence="1" type="ORF">DICVIV_02712</name>
</gene>
<evidence type="ECO:0000313" key="2">
    <source>
        <dbReference type="Proteomes" id="UP000053766"/>
    </source>
</evidence>
<dbReference type="AlphaFoldDB" id="A0A0D8Y4N1"/>
<dbReference type="OrthoDB" id="5828571at2759"/>
<protein>
    <submittedName>
        <fullName evidence="1">Uncharacterized protein</fullName>
    </submittedName>
</protein>
<proteinExistence type="predicted"/>
<sequence length="299" mass="33585">MNAESERVLELLEEINETQLKILSKIMQPNGLFNTELERLNSLLYDHQKELPINVLIKFERSYKSLGSGPRGAAVVEAVVIYSRLKQIIPRSTTSSNMYSYILLLLYYLINQSTCLLCQQCGGERYGDGLRLLRSMCCTATVVECSAGLVCLRAIIVSPKKNFILSGCHFPEDGLIGCDTHMLPHNATIHRCVCLDQSCQSYFPTGNCPQPLKVRARLSTNKKLVSNNATTLSTQTSVVSISSTVNVNEFHHHRQREHFEHSRSGAFRQLLLIPNYELFERIKIVAIHSGAPQFIADVV</sequence>
<dbReference type="Proteomes" id="UP000053766">
    <property type="component" value="Unassembled WGS sequence"/>
</dbReference>
<keyword evidence="2" id="KW-1185">Reference proteome</keyword>
<organism evidence="1 2">
    <name type="scientific">Dictyocaulus viviparus</name>
    <name type="common">Bovine lungworm</name>
    <dbReference type="NCBI Taxonomy" id="29172"/>
    <lineage>
        <taxon>Eukaryota</taxon>
        <taxon>Metazoa</taxon>
        <taxon>Ecdysozoa</taxon>
        <taxon>Nematoda</taxon>
        <taxon>Chromadorea</taxon>
        <taxon>Rhabditida</taxon>
        <taxon>Rhabditina</taxon>
        <taxon>Rhabditomorpha</taxon>
        <taxon>Strongyloidea</taxon>
        <taxon>Metastrongylidae</taxon>
        <taxon>Dictyocaulus</taxon>
    </lineage>
</organism>
<accession>A0A0D8Y4N1</accession>
<name>A0A0D8Y4N1_DICVI</name>